<keyword evidence="5" id="KW-1185">Reference proteome</keyword>
<proteinExistence type="predicted"/>
<reference evidence="5" key="1">
    <citation type="journal article" date="2013" name="Genome Announc.">
        <title>Genome sequence of the food spoilage yeast Zygosaccharomyces bailii CLIB 213(T).</title>
        <authorList>
            <person name="Galeote V."/>
            <person name="Bigey F."/>
            <person name="Devillers H."/>
            <person name="Neuveglise C."/>
            <person name="Dequin S."/>
        </authorList>
    </citation>
    <scope>NUCLEOTIDE SEQUENCE [LARGE SCALE GENOMIC DNA]</scope>
    <source>
        <strain evidence="5">CLIB 213 / ATCC 58445 / CBS 680 / CCRC 21525 / NBRC 1098 / NCYC 1416 / NRRL Y-2227</strain>
    </source>
</reference>
<accession>A0A8J2TA20</accession>
<dbReference type="Pfam" id="PF01302">
    <property type="entry name" value="CAP_GLY"/>
    <property type="match status" value="1"/>
</dbReference>
<sequence length="354" mass="39802">MERYQKKIGCFLHIPNVGRGLLKYVGPVKNKPGTYAGIDLLANIGKNDGSFQGVRYFESEYPQSGLFIQLQKVAALIDNASNGDSRRSTLPVDFTIDTRVSSGGSSGSVRRTLVENCSPTPARRSRTESTRAHSTDSATDLDLAILSNRNRELLQRVEKQDEEIAKYKKLLDDQRVVLEELQPTIDGYEESLKDLEAEISRLRAQLAFETEQQKRQKQYFESEHEQLLAVVDELHEEIKANERRVANEARSKIEPTHGPLRKELEEAHNRIAVLERQLDQAAVATTSPTTYKDDTASTVESLPIYRAKHKIDAAAGRESWCALCERSGHESIDCPYELPLNDKGKSISADELLF</sequence>
<evidence type="ECO:0000256" key="1">
    <source>
        <dbReference type="SAM" id="Coils"/>
    </source>
</evidence>
<evidence type="ECO:0000259" key="3">
    <source>
        <dbReference type="PROSITE" id="PS50245"/>
    </source>
</evidence>
<feature type="domain" description="CAP-Gly" evidence="3">
    <location>
        <begin position="26"/>
        <end position="69"/>
    </location>
</feature>
<dbReference type="PROSITE" id="PS50245">
    <property type="entry name" value="CAP_GLY_2"/>
    <property type="match status" value="1"/>
</dbReference>
<dbReference type="SMART" id="SM01052">
    <property type="entry name" value="CAP_GLY"/>
    <property type="match status" value="1"/>
</dbReference>
<protein>
    <submittedName>
        <fullName evidence="4">ZYBA0S14-01794g1_1</fullName>
    </submittedName>
</protein>
<dbReference type="PROSITE" id="PS00845">
    <property type="entry name" value="CAP_GLY_1"/>
    <property type="match status" value="1"/>
</dbReference>
<evidence type="ECO:0000313" key="5">
    <source>
        <dbReference type="Proteomes" id="UP000019375"/>
    </source>
</evidence>
<dbReference type="EMBL" id="HG316467">
    <property type="protein sequence ID" value="CDF91816.1"/>
    <property type="molecule type" value="Genomic_DNA"/>
</dbReference>
<dbReference type="Proteomes" id="UP000019375">
    <property type="component" value="Unassembled WGS sequence"/>
</dbReference>
<feature type="compositionally biased region" description="Basic and acidic residues" evidence="2">
    <location>
        <begin position="125"/>
        <end position="134"/>
    </location>
</feature>
<name>A0A8J2TA20_ZYGB2</name>
<feature type="region of interest" description="Disordered" evidence="2">
    <location>
        <begin position="116"/>
        <end position="136"/>
    </location>
</feature>
<dbReference type="Gene3D" id="1.10.287.1490">
    <property type="match status" value="1"/>
</dbReference>
<dbReference type="AlphaFoldDB" id="A0A8J2TA20"/>
<feature type="coiled-coil region" evidence="1">
    <location>
        <begin position="143"/>
        <end position="284"/>
    </location>
</feature>
<gene>
    <name evidence="4" type="ORF">BN860_01794g</name>
</gene>
<organism evidence="4 5">
    <name type="scientific">Zygosaccharomyces bailii (strain CLIB 213 / ATCC 58445 / CBS 680 / BCRC 21525 / NBRC 1098 / NCYC 1416 / NRRL Y-2227)</name>
    <dbReference type="NCBI Taxonomy" id="1333698"/>
    <lineage>
        <taxon>Eukaryota</taxon>
        <taxon>Fungi</taxon>
        <taxon>Dikarya</taxon>
        <taxon>Ascomycota</taxon>
        <taxon>Saccharomycotina</taxon>
        <taxon>Saccharomycetes</taxon>
        <taxon>Saccharomycetales</taxon>
        <taxon>Saccharomycetaceae</taxon>
        <taxon>Zygosaccharomyces</taxon>
    </lineage>
</organism>
<keyword evidence="1" id="KW-0175">Coiled coil</keyword>
<dbReference type="InterPro" id="IPR000938">
    <property type="entry name" value="CAP-Gly_domain"/>
</dbReference>
<evidence type="ECO:0000313" key="4">
    <source>
        <dbReference type="EMBL" id="CDF91816.1"/>
    </source>
</evidence>
<dbReference type="InterPro" id="IPR036859">
    <property type="entry name" value="CAP-Gly_dom_sf"/>
</dbReference>
<evidence type="ECO:0000256" key="2">
    <source>
        <dbReference type="SAM" id="MobiDB-lite"/>
    </source>
</evidence>
<dbReference type="SUPFAM" id="SSF74924">
    <property type="entry name" value="Cap-Gly domain"/>
    <property type="match status" value="1"/>
</dbReference>
<dbReference type="OrthoDB" id="2130750at2759"/>
<dbReference type="Gene3D" id="2.30.30.190">
    <property type="entry name" value="CAP Gly-rich-like domain"/>
    <property type="match status" value="1"/>
</dbReference>